<evidence type="ECO:0000256" key="6">
    <source>
        <dbReference type="ARBA" id="ARBA00023239"/>
    </source>
</evidence>
<proteinExistence type="predicted"/>
<dbReference type="PANTHER" id="PTHR12639:SF6">
    <property type="entry name" value="VITAMIN K-DEPENDENT GAMMA-CARBOXYLASE"/>
    <property type="match status" value="1"/>
</dbReference>
<dbReference type="OrthoDB" id="206689at2759"/>
<evidence type="ECO:0000256" key="4">
    <source>
        <dbReference type="ARBA" id="ARBA00023136"/>
    </source>
</evidence>
<accession>A0A210QCE1</accession>
<evidence type="ECO:0000256" key="7">
    <source>
        <dbReference type="SAM" id="MobiDB-lite"/>
    </source>
</evidence>
<comment type="subcellular location">
    <subcellularLocation>
        <location evidence="1">Endomembrane system</location>
        <topology evidence="1">Multi-pass membrane protein</topology>
    </subcellularLocation>
</comment>
<dbReference type="InterPro" id="IPR053934">
    <property type="entry name" value="HTTM_dom"/>
</dbReference>
<keyword evidence="6" id="KW-0456">Lyase</keyword>
<reference evidence="10 11" key="1">
    <citation type="journal article" date="2017" name="Nat. Ecol. Evol.">
        <title>Scallop genome provides insights into evolution of bilaterian karyotype and development.</title>
        <authorList>
            <person name="Wang S."/>
            <person name="Zhang J."/>
            <person name="Jiao W."/>
            <person name="Li J."/>
            <person name="Xun X."/>
            <person name="Sun Y."/>
            <person name="Guo X."/>
            <person name="Huan P."/>
            <person name="Dong B."/>
            <person name="Zhang L."/>
            <person name="Hu X."/>
            <person name="Sun X."/>
            <person name="Wang J."/>
            <person name="Zhao C."/>
            <person name="Wang Y."/>
            <person name="Wang D."/>
            <person name="Huang X."/>
            <person name="Wang R."/>
            <person name="Lv J."/>
            <person name="Li Y."/>
            <person name="Zhang Z."/>
            <person name="Liu B."/>
            <person name="Lu W."/>
            <person name="Hui Y."/>
            <person name="Liang J."/>
            <person name="Zhou Z."/>
            <person name="Hou R."/>
            <person name="Li X."/>
            <person name="Liu Y."/>
            <person name="Li H."/>
            <person name="Ning X."/>
            <person name="Lin Y."/>
            <person name="Zhao L."/>
            <person name="Xing Q."/>
            <person name="Dou J."/>
            <person name="Li Y."/>
            <person name="Mao J."/>
            <person name="Guo H."/>
            <person name="Dou H."/>
            <person name="Li T."/>
            <person name="Mu C."/>
            <person name="Jiang W."/>
            <person name="Fu Q."/>
            <person name="Fu X."/>
            <person name="Miao Y."/>
            <person name="Liu J."/>
            <person name="Yu Q."/>
            <person name="Li R."/>
            <person name="Liao H."/>
            <person name="Li X."/>
            <person name="Kong Y."/>
            <person name="Jiang Z."/>
            <person name="Chourrout D."/>
            <person name="Li R."/>
            <person name="Bao Z."/>
        </authorList>
    </citation>
    <scope>NUCLEOTIDE SEQUENCE [LARGE SCALE GENOMIC DNA]</scope>
    <source>
        <strain evidence="10 11">PY_sf001</strain>
    </source>
</reference>
<keyword evidence="5" id="KW-1015">Disulfide bond</keyword>
<feature type="transmembrane region" description="Helical" evidence="8">
    <location>
        <begin position="255"/>
        <end position="275"/>
    </location>
</feature>
<dbReference type="Proteomes" id="UP000242188">
    <property type="component" value="Unassembled WGS sequence"/>
</dbReference>
<dbReference type="InterPro" id="IPR007782">
    <property type="entry name" value="VKG_COase"/>
</dbReference>
<dbReference type="SMART" id="SM00752">
    <property type="entry name" value="HTTM"/>
    <property type="match status" value="1"/>
</dbReference>
<dbReference type="STRING" id="6573.A0A210QCE1"/>
<feature type="compositionally biased region" description="Basic and acidic residues" evidence="7">
    <location>
        <begin position="347"/>
        <end position="361"/>
    </location>
</feature>
<dbReference type="InterPro" id="IPR053935">
    <property type="entry name" value="VKGC_lumenal_dom"/>
</dbReference>
<dbReference type="EMBL" id="NEDP02004192">
    <property type="protein sequence ID" value="OWF46370.1"/>
    <property type="molecule type" value="Genomic_DNA"/>
</dbReference>
<dbReference type="PANTHER" id="PTHR12639">
    <property type="entry name" value="VITAMIN K-DEPENDENT GAMMA-CARBOXYLASE"/>
    <property type="match status" value="1"/>
</dbReference>
<gene>
    <name evidence="10" type="ORF">KP79_PYT09295</name>
</gene>
<feature type="region of interest" description="Disordered" evidence="7">
    <location>
        <begin position="347"/>
        <end position="382"/>
    </location>
</feature>
<feature type="transmembrane region" description="Helical" evidence="8">
    <location>
        <begin position="131"/>
        <end position="152"/>
    </location>
</feature>
<keyword evidence="3 8" id="KW-1133">Transmembrane helix</keyword>
<evidence type="ECO:0000256" key="1">
    <source>
        <dbReference type="ARBA" id="ARBA00004127"/>
    </source>
</evidence>
<evidence type="ECO:0000256" key="5">
    <source>
        <dbReference type="ARBA" id="ARBA00023157"/>
    </source>
</evidence>
<dbReference type="AlphaFoldDB" id="A0A210QCE1"/>
<feature type="domain" description="HTTM-like" evidence="9">
    <location>
        <begin position="60"/>
        <end position="318"/>
    </location>
</feature>
<name>A0A210QCE1_MIZYE</name>
<feature type="compositionally biased region" description="Polar residues" evidence="7">
    <location>
        <begin position="11"/>
        <end position="30"/>
    </location>
</feature>
<feature type="transmembrane region" description="Helical" evidence="8">
    <location>
        <begin position="387"/>
        <end position="405"/>
    </location>
</feature>
<evidence type="ECO:0000256" key="8">
    <source>
        <dbReference type="SAM" id="Phobius"/>
    </source>
</evidence>
<dbReference type="GO" id="GO:0012505">
    <property type="term" value="C:endomembrane system"/>
    <property type="evidence" value="ECO:0007669"/>
    <property type="project" value="UniProtKB-SubCell"/>
</dbReference>
<feature type="transmembrane region" description="Helical" evidence="8">
    <location>
        <begin position="164"/>
        <end position="180"/>
    </location>
</feature>
<feature type="transmembrane region" description="Helical" evidence="8">
    <location>
        <begin position="66"/>
        <end position="84"/>
    </location>
</feature>
<keyword evidence="2 8" id="KW-0812">Transmembrane</keyword>
<organism evidence="10 11">
    <name type="scientific">Mizuhopecten yessoensis</name>
    <name type="common">Japanese scallop</name>
    <name type="synonym">Patinopecten yessoensis</name>
    <dbReference type="NCBI Taxonomy" id="6573"/>
    <lineage>
        <taxon>Eukaryota</taxon>
        <taxon>Metazoa</taxon>
        <taxon>Spiralia</taxon>
        <taxon>Lophotrochozoa</taxon>
        <taxon>Mollusca</taxon>
        <taxon>Bivalvia</taxon>
        <taxon>Autobranchia</taxon>
        <taxon>Pteriomorphia</taxon>
        <taxon>Pectinida</taxon>
        <taxon>Pectinoidea</taxon>
        <taxon>Pectinidae</taxon>
        <taxon>Mizuhopecten</taxon>
    </lineage>
</organism>
<dbReference type="GO" id="GO:0019842">
    <property type="term" value="F:vitamin binding"/>
    <property type="evidence" value="ECO:0007669"/>
    <property type="project" value="TreeGrafter"/>
</dbReference>
<evidence type="ECO:0000259" key="9">
    <source>
        <dbReference type="SMART" id="SM00752"/>
    </source>
</evidence>
<evidence type="ECO:0000313" key="10">
    <source>
        <dbReference type="EMBL" id="OWF46370.1"/>
    </source>
</evidence>
<evidence type="ECO:0000313" key="11">
    <source>
        <dbReference type="Proteomes" id="UP000242188"/>
    </source>
</evidence>
<protein>
    <submittedName>
        <fullName evidence="10">Vitamin K-dependent gamma-carboxylase</fullName>
    </submittedName>
</protein>
<evidence type="ECO:0000256" key="3">
    <source>
        <dbReference type="ARBA" id="ARBA00022989"/>
    </source>
</evidence>
<keyword evidence="4 8" id="KW-0472">Membrane</keyword>
<keyword evidence="11" id="KW-1185">Reference proteome</keyword>
<evidence type="ECO:0000256" key="2">
    <source>
        <dbReference type="ARBA" id="ARBA00022692"/>
    </source>
</evidence>
<comment type="caution">
    <text evidence="10">The sequence shown here is derived from an EMBL/GenBank/DDBJ whole genome shotgun (WGS) entry which is preliminary data.</text>
</comment>
<feature type="region of interest" description="Disordered" evidence="7">
    <location>
        <begin position="1"/>
        <end position="32"/>
    </location>
</feature>
<sequence length="740" mass="86338">MASVTRRKTTENQIRSDGSRKSNGTVTDVSVDTKESHQRQIFGFAFRDLTSWNSIVRLLCRPTDPAALGILRFLYGLLLMIDTLEERGMGHQAYRRWAPDKCFSPLFDFLTPLSVAWMYLLYFVMLLATVGIMFGFLYRWCLFIFTAIYWYMILLDSSVWNNHSYLFGLLAFLLLVTDGNRYWSVDSLIWPKLRNQEVPLWNYTVMRFQVFILYFCAGIKKIDPEWLYGWSQRLASGHWVFDIFRPFLTNSHIDLFIIHWIGFLLDLTLGFLLFFDKTRVFGLIVGLSFHAMNSQIYSIGMFPFIGMATLTVFCYPDWPRKIINKIATWRSPTSFLSSPHCLYTKDAAKSESESERNYDGKKNRKQTTPTYRHDDTTKNRPTQAGPYHIISVFFVFIYIAEQLFLPFSFGVFKGLDNGVGGLYGYSWNMMIYYPDPYIKIYIRDLETGEETDVSKLVTNKSESSRWAYNPSMLLQFTKCLARKVDDDGSLAGTFAITYDIWVKVNSRVRRRLYDPNKDMLTAEWNLFSKTDWVFPPLPDYWEMRKKKFEMIEEFNETAFRFQSDLPGYTDEIEINNKSNFTIGILKGKVIIEDPVLSHNVTLEDGESYLLPPREQFLVHTVSDVPSYISISRPLDMKFSRYLKAVEAKENGEDPDGERMKEFKGDKDIYSFDQRIAEDKAQKANPIGPQWSLDGFIAFVKERFFLFKQGMFYAYAAIRSILGGKSFEEYAKASKTYFNKV</sequence>
<dbReference type="GO" id="GO:0008488">
    <property type="term" value="F:gamma-glutamyl carboxylase activity"/>
    <property type="evidence" value="ECO:0007669"/>
    <property type="project" value="InterPro"/>
</dbReference>
<dbReference type="Pfam" id="PF05090">
    <property type="entry name" value="HTTM"/>
    <property type="match status" value="1"/>
</dbReference>
<dbReference type="Pfam" id="PF22777">
    <property type="entry name" value="VKGC_lumenal_dom"/>
    <property type="match status" value="1"/>
</dbReference>
<feature type="transmembrane region" description="Helical" evidence="8">
    <location>
        <begin position="105"/>
        <end position="125"/>
    </location>
</feature>
<dbReference type="InterPro" id="IPR011020">
    <property type="entry name" value="HTTM-like"/>
</dbReference>
<feature type="transmembrane region" description="Helical" evidence="8">
    <location>
        <begin position="295"/>
        <end position="315"/>
    </location>
</feature>